<dbReference type="AlphaFoldDB" id="A0A2T4IU29"/>
<gene>
    <name evidence="5" type="ORF">C9427_16700</name>
</gene>
<sequence>MASPAVDPARSIPVLPSPDIKATRDFYRDQLGFGIVGPEMDEYLIMRRNEMEIHFWRSNDRKLPEVSSCYIRGGEVPALYAEFSARGVEKLSPFTVRPWNMKEFYVWDPHANLLKFGCAPEEV</sequence>
<dbReference type="Pfam" id="PF00903">
    <property type="entry name" value="Glyoxalase"/>
    <property type="match status" value="1"/>
</dbReference>
<evidence type="ECO:0000313" key="5">
    <source>
        <dbReference type="EMBL" id="PTE09159.1"/>
    </source>
</evidence>
<comment type="caution">
    <text evidence="5">The sequence shown here is derived from an EMBL/GenBank/DDBJ whole genome shotgun (WGS) entry which is preliminary data.</text>
</comment>
<dbReference type="InterPro" id="IPR029068">
    <property type="entry name" value="Glyas_Bleomycin-R_OHBP_Dase"/>
</dbReference>
<dbReference type="InterPro" id="IPR000335">
    <property type="entry name" value="Bleomycin-R"/>
</dbReference>
<dbReference type="InterPro" id="IPR004360">
    <property type="entry name" value="Glyas_Fos-R_dOase_dom"/>
</dbReference>
<dbReference type="Proteomes" id="UP000240259">
    <property type="component" value="Unassembled WGS sequence"/>
</dbReference>
<dbReference type="PROSITE" id="PS51819">
    <property type="entry name" value="VOC"/>
    <property type="match status" value="1"/>
</dbReference>
<reference evidence="5 6" key="1">
    <citation type="submission" date="2018-03" db="EMBL/GenBank/DDBJ databases">
        <title>Genome sequence of the symbiotic type strain Mesorhizobium helmanticense CSLC115NT isolated from Lotus corniculatus nodules.</title>
        <authorList>
            <person name="Sannazzaro A.I."/>
            <person name="Torres Tejerizo G.A."/>
            <person name="Dip D."/>
            <person name="Caballero M."/>
            <person name="Pistorio M."/>
            <person name="Estrella M.J."/>
        </authorList>
    </citation>
    <scope>NUCLEOTIDE SEQUENCE [LARGE SCALE GENOMIC DNA]</scope>
    <source>
        <strain evidence="5 6">CSLC115N</strain>
    </source>
</reference>
<dbReference type="InterPro" id="IPR037523">
    <property type="entry name" value="VOC_core"/>
</dbReference>
<dbReference type="SUPFAM" id="SSF54593">
    <property type="entry name" value="Glyoxalase/Bleomycin resistance protein/Dihydroxybiphenyl dioxygenase"/>
    <property type="match status" value="1"/>
</dbReference>
<evidence type="ECO:0000256" key="3">
    <source>
        <dbReference type="ARBA" id="ARBA00023251"/>
    </source>
</evidence>
<comment type="similarity">
    <text evidence="1">Belongs to the bleomycin resistance protein family.</text>
</comment>
<dbReference type="RefSeq" id="WP_107650235.1">
    <property type="nucleotide sequence ID" value="NZ_PZJX01000029.1"/>
</dbReference>
<dbReference type="EMBL" id="PZJX01000029">
    <property type="protein sequence ID" value="PTE09159.1"/>
    <property type="molecule type" value="Genomic_DNA"/>
</dbReference>
<name>A0A2T4IU29_9HYPH</name>
<evidence type="ECO:0000259" key="4">
    <source>
        <dbReference type="PROSITE" id="PS51819"/>
    </source>
</evidence>
<evidence type="ECO:0000256" key="1">
    <source>
        <dbReference type="ARBA" id="ARBA00011051"/>
    </source>
</evidence>
<dbReference type="GO" id="GO:0046677">
    <property type="term" value="P:response to antibiotic"/>
    <property type="evidence" value="ECO:0007669"/>
    <property type="project" value="UniProtKB-KW"/>
</dbReference>
<evidence type="ECO:0000313" key="6">
    <source>
        <dbReference type="Proteomes" id="UP000240259"/>
    </source>
</evidence>
<organism evidence="5 6">
    <name type="scientific">Mesorhizobium helmanticense</name>
    <dbReference type="NCBI Taxonomy" id="1776423"/>
    <lineage>
        <taxon>Bacteria</taxon>
        <taxon>Pseudomonadati</taxon>
        <taxon>Pseudomonadota</taxon>
        <taxon>Alphaproteobacteria</taxon>
        <taxon>Hyphomicrobiales</taxon>
        <taxon>Phyllobacteriaceae</taxon>
        <taxon>Mesorhizobium</taxon>
    </lineage>
</organism>
<keyword evidence="6" id="KW-1185">Reference proteome</keyword>
<protein>
    <recommendedName>
        <fullName evidence="2">Bleomycin resistance protein</fullName>
    </recommendedName>
</protein>
<dbReference type="OrthoDB" id="9791602at2"/>
<keyword evidence="3" id="KW-0046">Antibiotic resistance</keyword>
<dbReference type="CDD" id="cd08349">
    <property type="entry name" value="BLMA_like"/>
    <property type="match status" value="1"/>
</dbReference>
<proteinExistence type="inferred from homology"/>
<dbReference type="Gene3D" id="3.10.180.10">
    <property type="entry name" value="2,3-Dihydroxybiphenyl 1,2-Dioxygenase, domain 1"/>
    <property type="match status" value="1"/>
</dbReference>
<accession>A0A2T4IU29</accession>
<feature type="domain" description="VOC" evidence="4">
    <location>
        <begin position="8"/>
        <end position="119"/>
    </location>
</feature>
<evidence type="ECO:0000256" key="2">
    <source>
        <dbReference type="ARBA" id="ARBA00021572"/>
    </source>
</evidence>